<name>A0AAV4WY58_9ARAC</name>
<gene>
    <name evidence="2" type="ORF">CDAR_543241</name>
</gene>
<comment type="caution">
    <text evidence="2">The sequence shown here is derived from an EMBL/GenBank/DDBJ whole genome shotgun (WGS) entry which is preliminary data.</text>
</comment>
<proteinExistence type="predicted"/>
<keyword evidence="3" id="KW-1185">Reference proteome</keyword>
<feature type="region of interest" description="Disordered" evidence="1">
    <location>
        <begin position="38"/>
        <end position="73"/>
    </location>
</feature>
<evidence type="ECO:0000313" key="2">
    <source>
        <dbReference type="EMBL" id="GIY87732.1"/>
    </source>
</evidence>
<sequence>MLKMENQMLEILVIADIHQPHGLLHYKSVQNKLSALCDSRDKNSSPSTTGKTCKPKIPAHQSEEKLGSEERDEFASIPSGVALATSAAGYF</sequence>
<dbReference type="EMBL" id="BPLQ01015374">
    <property type="protein sequence ID" value="GIY87732.1"/>
    <property type="molecule type" value="Genomic_DNA"/>
</dbReference>
<organism evidence="2 3">
    <name type="scientific">Caerostris darwini</name>
    <dbReference type="NCBI Taxonomy" id="1538125"/>
    <lineage>
        <taxon>Eukaryota</taxon>
        <taxon>Metazoa</taxon>
        <taxon>Ecdysozoa</taxon>
        <taxon>Arthropoda</taxon>
        <taxon>Chelicerata</taxon>
        <taxon>Arachnida</taxon>
        <taxon>Araneae</taxon>
        <taxon>Araneomorphae</taxon>
        <taxon>Entelegynae</taxon>
        <taxon>Araneoidea</taxon>
        <taxon>Araneidae</taxon>
        <taxon>Caerostris</taxon>
    </lineage>
</organism>
<evidence type="ECO:0000313" key="3">
    <source>
        <dbReference type="Proteomes" id="UP001054837"/>
    </source>
</evidence>
<evidence type="ECO:0000256" key="1">
    <source>
        <dbReference type="SAM" id="MobiDB-lite"/>
    </source>
</evidence>
<protein>
    <submittedName>
        <fullName evidence="2">Uncharacterized protein</fullName>
    </submittedName>
</protein>
<accession>A0AAV4WY58</accession>
<dbReference type="AlphaFoldDB" id="A0AAV4WY58"/>
<dbReference type="Proteomes" id="UP001054837">
    <property type="component" value="Unassembled WGS sequence"/>
</dbReference>
<reference evidence="2 3" key="1">
    <citation type="submission" date="2021-06" db="EMBL/GenBank/DDBJ databases">
        <title>Caerostris darwini draft genome.</title>
        <authorList>
            <person name="Kono N."/>
            <person name="Arakawa K."/>
        </authorList>
    </citation>
    <scope>NUCLEOTIDE SEQUENCE [LARGE SCALE GENOMIC DNA]</scope>
</reference>